<evidence type="ECO:0000313" key="2">
    <source>
        <dbReference type="EMBL" id="KAK4021953.1"/>
    </source>
</evidence>
<dbReference type="EMBL" id="JAOYFB010000037">
    <property type="protein sequence ID" value="KAK4021953.1"/>
    <property type="molecule type" value="Genomic_DNA"/>
</dbReference>
<proteinExistence type="predicted"/>
<organism evidence="2 3">
    <name type="scientific">Daphnia magna</name>
    <dbReference type="NCBI Taxonomy" id="35525"/>
    <lineage>
        <taxon>Eukaryota</taxon>
        <taxon>Metazoa</taxon>
        <taxon>Ecdysozoa</taxon>
        <taxon>Arthropoda</taxon>
        <taxon>Crustacea</taxon>
        <taxon>Branchiopoda</taxon>
        <taxon>Diplostraca</taxon>
        <taxon>Cladocera</taxon>
        <taxon>Anomopoda</taxon>
        <taxon>Daphniidae</taxon>
        <taxon>Daphnia</taxon>
    </lineage>
</organism>
<comment type="caution">
    <text evidence="2">The sequence shown here is derived from an EMBL/GenBank/DDBJ whole genome shotgun (WGS) entry which is preliminary data.</text>
</comment>
<evidence type="ECO:0000313" key="3">
    <source>
        <dbReference type="Proteomes" id="UP001234178"/>
    </source>
</evidence>
<evidence type="ECO:0000256" key="1">
    <source>
        <dbReference type="SAM" id="MobiDB-lite"/>
    </source>
</evidence>
<keyword evidence="3" id="KW-1185">Reference proteome</keyword>
<feature type="compositionally biased region" description="Polar residues" evidence="1">
    <location>
        <begin position="21"/>
        <end position="30"/>
    </location>
</feature>
<protein>
    <submittedName>
        <fullName evidence="2">Uncharacterized protein</fullName>
    </submittedName>
</protein>
<feature type="region of interest" description="Disordered" evidence="1">
    <location>
        <begin position="1"/>
        <end position="30"/>
    </location>
</feature>
<gene>
    <name evidence="2" type="ORF">OUZ56_007440</name>
</gene>
<accession>A0ABR0AA58</accession>
<dbReference type="Proteomes" id="UP001234178">
    <property type="component" value="Unassembled WGS sequence"/>
</dbReference>
<sequence length="86" mass="9741">MFWTYSKRSPGPGCAGDSEPSIVQSDCTSDVSTSALQRRLDENHEKRKERRCVEKTLEEGTFQREETTYELTQLHDATTAGIASER</sequence>
<name>A0ABR0AA58_9CRUS</name>
<reference evidence="2 3" key="1">
    <citation type="journal article" date="2023" name="Nucleic Acids Res.">
        <title>The hologenome of Daphnia magna reveals possible DNA methylation and microbiome-mediated evolution of the host genome.</title>
        <authorList>
            <person name="Chaturvedi A."/>
            <person name="Li X."/>
            <person name="Dhandapani V."/>
            <person name="Marshall H."/>
            <person name="Kissane S."/>
            <person name="Cuenca-Cambronero M."/>
            <person name="Asole G."/>
            <person name="Calvet F."/>
            <person name="Ruiz-Romero M."/>
            <person name="Marangio P."/>
            <person name="Guigo R."/>
            <person name="Rago D."/>
            <person name="Mirbahai L."/>
            <person name="Eastwood N."/>
            <person name="Colbourne J.K."/>
            <person name="Zhou J."/>
            <person name="Mallon E."/>
            <person name="Orsini L."/>
        </authorList>
    </citation>
    <scope>NUCLEOTIDE SEQUENCE [LARGE SCALE GENOMIC DNA]</scope>
    <source>
        <strain evidence="2">LRV0_1</strain>
    </source>
</reference>